<reference evidence="2" key="1">
    <citation type="submission" date="2020-07" db="EMBL/GenBank/DDBJ databases">
        <authorList>
            <person name="Nieuwenhuis M."/>
            <person name="Van De Peppel L.J.J."/>
        </authorList>
    </citation>
    <scope>NUCLEOTIDE SEQUENCE</scope>
    <source>
        <strain evidence="2">AP01</strain>
        <tissue evidence="2">Mycelium</tissue>
    </source>
</reference>
<evidence type="ECO:0000256" key="1">
    <source>
        <dbReference type="SAM" id="MobiDB-lite"/>
    </source>
</evidence>
<dbReference type="OrthoDB" id="5859941at2759"/>
<organism evidence="2 3">
    <name type="scientific">Asterophora parasitica</name>
    <dbReference type="NCBI Taxonomy" id="117018"/>
    <lineage>
        <taxon>Eukaryota</taxon>
        <taxon>Fungi</taxon>
        <taxon>Dikarya</taxon>
        <taxon>Basidiomycota</taxon>
        <taxon>Agaricomycotina</taxon>
        <taxon>Agaricomycetes</taxon>
        <taxon>Agaricomycetidae</taxon>
        <taxon>Agaricales</taxon>
        <taxon>Tricholomatineae</taxon>
        <taxon>Lyophyllaceae</taxon>
        <taxon>Asterophora</taxon>
    </lineage>
</organism>
<dbReference type="PANTHER" id="PTHR21459">
    <property type="entry name" value="PROTEIN CBG08968"/>
    <property type="match status" value="1"/>
</dbReference>
<accession>A0A9P7K8V5</accession>
<name>A0A9P7K8V5_9AGAR</name>
<feature type="region of interest" description="Disordered" evidence="1">
    <location>
        <begin position="1"/>
        <end position="21"/>
    </location>
</feature>
<dbReference type="PANTHER" id="PTHR21459:SF2">
    <property type="entry name" value="PROTEIN CBG08968"/>
    <property type="match status" value="1"/>
</dbReference>
<feature type="compositionally biased region" description="Low complexity" evidence="1">
    <location>
        <begin position="8"/>
        <end position="21"/>
    </location>
</feature>
<comment type="caution">
    <text evidence="2">The sequence shown here is derived from an EMBL/GenBank/DDBJ whole genome shotgun (WGS) entry which is preliminary data.</text>
</comment>
<proteinExistence type="predicted"/>
<evidence type="ECO:0000313" key="2">
    <source>
        <dbReference type="EMBL" id="KAG5640290.1"/>
    </source>
</evidence>
<dbReference type="Proteomes" id="UP000775547">
    <property type="component" value="Unassembled WGS sequence"/>
</dbReference>
<gene>
    <name evidence="2" type="ORF">DXG03_009494</name>
</gene>
<reference evidence="2" key="2">
    <citation type="submission" date="2021-10" db="EMBL/GenBank/DDBJ databases">
        <title>Phylogenomics reveals ancestral predisposition of the termite-cultivated fungus Termitomyces towards a domesticated lifestyle.</title>
        <authorList>
            <person name="Auxier B."/>
            <person name="Grum-Grzhimaylo A."/>
            <person name="Cardenas M.E."/>
            <person name="Lodge J.D."/>
            <person name="Laessoe T."/>
            <person name="Pedersen O."/>
            <person name="Smith M.E."/>
            <person name="Kuyper T.W."/>
            <person name="Franco-Molano E.A."/>
            <person name="Baroni T.J."/>
            <person name="Aanen D.K."/>
        </authorList>
    </citation>
    <scope>NUCLEOTIDE SEQUENCE</scope>
    <source>
        <strain evidence="2">AP01</strain>
        <tissue evidence="2">Mycelium</tissue>
    </source>
</reference>
<protein>
    <submittedName>
        <fullName evidence="2">Uncharacterized protein</fullName>
    </submittedName>
</protein>
<evidence type="ECO:0000313" key="3">
    <source>
        <dbReference type="Proteomes" id="UP000775547"/>
    </source>
</evidence>
<feature type="region of interest" description="Disordered" evidence="1">
    <location>
        <begin position="231"/>
        <end position="298"/>
    </location>
</feature>
<sequence>MNTSHSQTPGKGKAALPAAARLATQESVDELTKKVDTLMEMMTEWIKSAPPPPSSLPPPISIESLAPILEVVTRQAYEGCSKALSDKQDFESKEKRAVVIGSVEKTDPVEALASDQELVQALIAHSDDPDVIQAWDDGTISFHRHPKDKKPGKRPLKIEFPSKSLRDSLLSSIRSKPGRPLPAPAFVRMDLTPHQLLLERAAREDVMARNLLAGKIVYGLRDFSIINYRTPRDLPPNYGKPRAPLSIKSADGTHSGLASRLSSSTPHSDAPLLSDADARSTPDPTPVPPPSNVTTRRR</sequence>
<dbReference type="EMBL" id="JABCKV010000899">
    <property type="protein sequence ID" value="KAG5640290.1"/>
    <property type="molecule type" value="Genomic_DNA"/>
</dbReference>
<keyword evidence="3" id="KW-1185">Reference proteome</keyword>
<dbReference type="AlphaFoldDB" id="A0A9P7K8V5"/>